<evidence type="ECO:0000256" key="2">
    <source>
        <dbReference type="SAM" id="MobiDB-lite"/>
    </source>
</evidence>
<keyword evidence="3" id="KW-0969">Cilium</keyword>
<dbReference type="EMBL" id="PRKW01000006">
    <property type="protein sequence ID" value="PPB48148.1"/>
    <property type="molecule type" value="Genomic_DNA"/>
</dbReference>
<keyword evidence="3" id="KW-0966">Cell projection</keyword>
<organism evidence="3 4">
    <name type="scientific">Arthrobacter pityocampae</name>
    <dbReference type="NCBI Taxonomy" id="547334"/>
    <lineage>
        <taxon>Bacteria</taxon>
        <taxon>Bacillati</taxon>
        <taxon>Actinomycetota</taxon>
        <taxon>Actinomycetes</taxon>
        <taxon>Micrococcales</taxon>
        <taxon>Micrococcaceae</taxon>
        <taxon>Arthrobacter</taxon>
    </lineage>
</organism>
<comment type="caution">
    <text evidence="3">The sequence shown here is derived from an EMBL/GenBank/DDBJ whole genome shotgun (WGS) entry which is preliminary data.</text>
</comment>
<keyword evidence="4" id="KW-1185">Reference proteome</keyword>
<dbReference type="GO" id="GO:0044780">
    <property type="term" value="P:bacterial-type flagellum assembly"/>
    <property type="evidence" value="ECO:0007669"/>
    <property type="project" value="InterPro"/>
</dbReference>
<evidence type="ECO:0000256" key="1">
    <source>
        <dbReference type="ARBA" id="ARBA00022795"/>
    </source>
</evidence>
<dbReference type="RefSeq" id="WP_104122315.1">
    <property type="nucleotide sequence ID" value="NZ_PRKW01000006.1"/>
</dbReference>
<gene>
    <name evidence="3" type="ORF">C4K88_14290</name>
</gene>
<dbReference type="Proteomes" id="UP000239297">
    <property type="component" value="Unassembled WGS sequence"/>
</dbReference>
<proteinExistence type="predicted"/>
<dbReference type="Pfam" id="PF05130">
    <property type="entry name" value="FlgN"/>
    <property type="match status" value="1"/>
</dbReference>
<evidence type="ECO:0000313" key="3">
    <source>
        <dbReference type="EMBL" id="PPB48148.1"/>
    </source>
</evidence>
<sequence>MSAQNLSALLWQERELLELLVFKLEEEQLLLTSGRTRWLHHATREVEQVLERLRDTGLARAVHASGVAESWGIDGTATLRELAAAAPDEPWGELLTAHLQAMTVLVAQIGALRDSNQHFLKAASRSAQETLAGIGTGAGTYAADGAASHGHRRGHAQPTLLDKDM</sequence>
<dbReference type="AlphaFoldDB" id="A0A2S5IUB4"/>
<reference evidence="3 4" key="1">
    <citation type="journal article" date="2014" name="Int. J. Syst. Evol. Microbiol.">
        <title>Arthrobacter pityocampae sp. nov., isolated from Thaumetopoea pityocampa (Lep., Thaumetopoeidae).</title>
        <authorList>
            <person name="Ince I.A."/>
            <person name="Demirbag Z."/>
            <person name="Kati H."/>
        </authorList>
    </citation>
    <scope>NUCLEOTIDE SEQUENCE [LARGE SCALE GENOMIC DNA]</scope>
    <source>
        <strain evidence="3 4">Tp2</strain>
    </source>
</reference>
<feature type="region of interest" description="Disordered" evidence="2">
    <location>
        <begin position="144"/>
        <end position="165"/>
    </location>
</feature>
<keyword evidence="1" id="KW-1005">Bacterial flagellum biogenesis</keyword>
<dbReference type="SUPFAM" id="SSF140566">
    <property type="entry name" value="FlgN-like"/>
    <property type="match status" value="1"/>
</dbReference>
<evidence type="ECO:0000313" key="4">
    <source>
        <dbReference type="Proteomes" id="UP000239297"/>
    </source>
</evidence>
<dbReference type="InterPro" id="IPR036679">
    <property type="entry name" value="FlgN-like_sf"/>
</dbReference>
<dbReference type="OrthoDB" id="3268384at2"/>
<dbReference type="Gene3D" id="1.20.58.300">
    <property type="entry name" value="FlgN-like"/>
    <property type="match status" value="1"/>
</dbReference>
<dbReference type="InterPro" id="IPR007809">
    <property type="entry name" value="FlgN-like"/>
</dbReference>
<keyword evidence="3" id="KW-0282">Flagellum</keyword>
<name>A0A2S5IUB4_9MICC</name>
<protein>
    <submittedName>
        <fullName evidence="3">Flagellar biosynthesis protein FlgN</fullName>
    </submittedName>
</protein>
<accession>A0A2S5IUB4</accession>